<dbReference type="GO" id="GO:0005886">
    <property type="term" value="C:plasma membrane"/>
    <property type="evidence" value="ECO:0007669"/>
    <property type="project" value="InterPro"/>
</dbReference>
<protein>
    <submittedName>
        <fullName evidence="8">DUF1049 domain-containing protein</fullName>
    </submittedName>
</protein>
<evidence type="ECO:0000256" key="6">
    <source>
        <dbReference type="SAM" id="Phobius"/>
    </source>
</evidence>
<dbReference type="EMBL" id="CP047289">
    <property type="protein sequence ID" value="QUS36905.1"/>
    <property type="molecule type" value="Genomic_DNA"/>
</dbReference>
<organism evidence="8 9">
    <name type="scientific">Falsirhodobacter algicola</name>
    <dbReference type="NCBI Taxonomy" id="2692330"/>
    <lineage>
        <taxon>Bacteria</taxon>
        <taxon>Pseudomonadati</taxon>
        <taxon>Pseudomonadota</taxon>
        <taxon>Alphaproteobacteria</taxon>
        <taxon>Rhodobacterales</taxon>
        <taxon>Paracoccaceae</taxon>
        <taxon>Falsirhodobacter</taxon>
    </lineage>
</organism>
<keyword evidence="3 6" id="KW-1133">Transmembrane helix</keyword>
<sequence>MRWIRIVFIVLLAILLLAVAIANRQLVTLRLLPDTASSFFGFGGSIQLPLFLVILGAAALGLLIGFVWEYVREHRIRADAQRTEREAQRLREELATTRKEQPRDDVLALLDQKAV</sequence>
<name>A0A8J8MUG7_9RHOB</name>
<keyword evidence="9" id="KW-1185">Reference proteome</keyword>
<evidence type="ECO:0000256" key="2">
    <source>
        <dbReference type="ARBA" id="ARBA00022692"/>
    </source>
</evidence>
<evidence type="ECO:0000259" key="7">
    <source>
        <dbReference type="Pfam" id="PF06305"/>
    </source>
</evidence>
<dbReference type="KEGG" id="fap:GR316_06045"/>
<feature type="coiled-coil region" evidence="5">
    <location>
        <begin position="73"/>
        <end position="100"/>
    </location>
</feature>
<dbReference type="InterPro" id="IPR010445">
    <property type="entry name" value="LapA_dom"/>
</dbReference>
<gene>
    <name evidence="8" type="ORF">GR316_06045</name>
</gene>
<evidence type="ECO:0000313" key="9">
    <source>
        <dbReference type="Proteomes" id="UP000679284"/>
    </source>
</evidence>
<feature type="transmembrane region" description="Helical" evidence="6">
    <location>
        <begin position="46"/>
        <end position="68"/>
    </location>
</feature>
<evidence type="ECO:0000256" key="5">
    <source>
        <dbReference type="SAM" id="Coils"/>
    </source>
</evidence>
<dbReference type="Pfam" id="PF06305">
    <property type="entry name" value="LapA_dom"/>
    <property type="match status" value="1"/>
</dbReference>
<evidence type="ECO:0000256" key="4">
    <source>
        <dbReference type="ARBA" id="ARBA00023136"/>
    </source>
</evidence>
<keyword evidence="2 6" id="KW-0812">Transmembrane</keyword>
<proteinExistence type="predicted"/>
<keyword evidence="4 6" id="KW-0472">Membrane</keyword>
<evidence type="ECO:0000313" key="8">
    <source>
        <dbReference type="EMBL" id="QUS36905.1"/>
    </source>
</evidence>
<accession>A0A8J8MUG7</accession>
<evidence type="ECO:0000256" key="1">
    <source>
        <dbReference type="ARBA" id="ARBA00022475"/>
    </source>
</evidence>
<keyword evidence="1" id="KW-1003">Cell membrane</keyword>
<keyword evidence="5" id="KW-0175">Coiled coil</keyword>
<feature type="domain" description="Lipopolysaccharide assembly protein A" evidence="7">
    <location>
        <begin position="23"/>
        <end position="94"/>
    </location>
</feature>
<evidence type="ECO:0000256" key="3">
    <source>
        <dbReference type="ARBA" id="ARBA00022989"/>
    </source>
</evidence>
<dbReference type="Proteomes" id="UP000679284">
    <property type="component" value="Chromosome"/>
</dbReference>
<dbReference type="AlphaFoldDB" id="A0A8J8MUG7"/>
<reference evidence="8" key="1">
    <citation type="submission" date="2020-01" db="EMBL/GenBank/DDBJ databases">
        <authorList>
            <person name="Yang Y."/>
            <person name="Kwon Y.M."/>
        </authorList>
    </citation>
    <scope>NUCLEOTIDE SEQUENCE</scope>
    <source>
        <strain evidence="8">PG104</strain>
    </source>
</reference>